<dbReference type="Proteomes" id="UP000192678">
    <property type="component" value="Unassembled WGS sequence"/>
</dbReference>
<evidence type="ECO:0000313" key="1">
    <source>
        <dbReference type="EMBL" id="SMC61087.1"/>
    </source>
</evidence>
<proteinExistence type="predicted"/>
<organism evidence="1 2">
    <name type="scientific">Pedobacter nyackensis</name>
    <dbReference type="NCBI Taxonomy" id="475255"/>
    <lineage>
        <taxon>Bacteria</taxon>
        <taxon>Pseudomonadati</taxon>
        <taxon>Bacteroidota</taxon>
        <taxon>Sphingobacteriia</taxon>
        <taxon>Sphingobacteriales</taxon>
        <taxon>Sphingobacteriaceae</taxon>
        <taxon>Pedobacter</taxon>
    </lineage>
</organism>
<dbReference type="RefSeq" id="WP_084287250.1">
    <property type="nucleotide sequence ID" value="NZ_FWYB01000001.1"/>
</dbReference>
<name>A0A1W2AK74_9SPHI</name>
<keyword evidence="2" id="KW-1185">Reference proteome</keyword>
<dbReference type="STRING" id="475255.SAMN04488101_101694"/>
<dbReference type="AlphaFoldDB" id="A0A1W2AK74"/>
<accession>A0A1W2AK74</accession>
<dbReference type="EMBL" id="FWYB01000001">
    <property type="protein sequence ID" value="SMC61087.1"/>
    <property type="molecule type" value="Genomic_DNA"/>
</dbReference>
<gene>
    <name evidence="1" type="ORF">SAMN04488101_101694</name>
</gene>
<reference evidence="1 2" key="1">
    <citation type="submission" date="2017-04" db="EMBL/GenBank/DDBJ databases">
        <authorList>
            <person name="Afonso C.L."/>
            <person name="Miller P.J."/>
            <person name="Scott M.A."/>
            <person name="Spackman E."/>
            <person name="Goraichik I."/>
            <person name="Dimitrov K.M."/>
            <person name="Suarez D.L."/>
            <person name="Swayne D.E."/>
        </authorList>
    </citation>
    <scope>NUCLEOTIDE SEQUENCE [LARGE SCALE GENOMIC DNA]</scope>
    <source>
        <strain evidence="1 2">DSM 19625</strain>
    </source>
</reference>
<evidence type="ECO:0000313" key="2">
    <source>
        <dbReference type="Proteomes" id="UP000192678"/>
    </source>
</evidence>
<protein>
    <recommendedName>
        <fullName evidence="3">Natural product</fullName>
    </recommendedName>
</protein>
<sequence>MKKLSLNASAFQKGEVLTRSQLKQVLGGDGSEEDGSGDKVCPDTCGGSLPACAEGLECIEHAVYECSNKPKGCYLPGW</sequence>
<evidence type="ECO:0008006" key="3">
    <source>
        <dbReference type="Google" id="ProtNLM"/>
    </source>
</evidence>